<dbReference type="SUPFAM" id="SSF53850">
    <property type="entry name" value="Periplasmic binding protein-like II"/>
    <property type="match status" value="1"/>
</dbReference>
<organism evidence="6 7">
    <name type="scientific">Brenneria alni</name>
    <dbReference type="NCBI Taxonomy" id="71656"/>
    <lineage>
        <taxon>Bacteria</taxon>
        <taxon>Pseudomonadati</taxon>
        <taxon>Pseudomonadota</taxon>
        <taxon>Gammaproteobacteria</taxon>
        <taxon>Enterobacterales</taxon>
        <taxon>Pectobacteriaceae</taxon>
        <taxon>Brenneria</taxon>
    </lineage>
</organism>
<dbReference type="Pfam" id="PF03466">
    <property type="entry name" value="LysR_substrate"/>
    <property type="match status" value="1"/>
</dbReference>
<protein>
    <recommendedName>
        <fullName evidence="5">HTH lysR-type domain-containing protein</fullName>
    </recommendedName>
</protein>
<dbReference type="CDD" id="cd08422">
    <property type="entry name" value="PBP2_CrgA_like"/>
    <property type="match status" value="1"/>
</dbReference>
<dbReference type="AlphaFoldDB" id="A0A421DME0"/>
<comment type="caution">
    <text evidence="6">The sequence shown here is derived from an EMBL/GenBank/DDBJ whole genome shotgun (WGS) entry which is preliminary data.</text>
</comment>
<dbReference type="RefSeq" id="WP_121575556.1">
    <property type="nucleotide sequence ID" value="NZ_MJLZ01000028.1"/>
</dbReference>
<dbReference type="InterPro" id="IPR000847">
    <property type="entry name" value="LysR_HTH_N"/>
</dbReference>
<dbReference type="GO" id="GO:0006351">
    <property type="term" value="P:DNA-templated transcription"/>
    <property type="evidence" value="ECO:0007669"/>
    <property type="project" value="TreeGrafter"/>
</dbReference>
<dbReference type="Gene3D" id="3.40.190.290">
    <property type="match status" value="1"/>
</dbReference>
<dbReference type="InterPro" id="IPR036388">
    <property type="entry name" value="WH-like_DNA-bd_sf"/>
</dbReference>
<dbReference type="EMBL" id="MJLZ01000028">
    <property type="protein sequence ID" value="RLM22124.1"/>
    <property type="molecule type" value="Genomic_DNA"/>
</dbReference>
<keyword evidence="3" id="KW-0238">DNA-binding</keyword>
<proteinExistence type="inferred from homology"/>
<dbReference type="GO" id="GO:0043565">
    <property type="term" value="F:sequence-specific DNA binding"/>
    <property type="evidence" value="ECO:0007669"/>
    <property type="project" value="TreeGrafter"/>
</dbReference>
<dbReference type="OrthoDB" id="9815676at2"/>
<evidence type="ECO:0000313" key="6">
    <source>
        <dbReference type="EMBL" id="RLM22124.1"/>
    </source>
</evidence>
<evidence type="ECO:0000256" key="4">
    <source>
        <dbReference type="ARBA" id="ARBA00023163"/>
    </source>
</evidence>
<accession>A0A421DME0</accession>
<dbReference type="Pfam" id="PF00126">
    <property type="entry name" value="HTH_1"/>
    <property type="match status" value="1"/>
</dbReference>
<keyword evidence="4" id="KW-0804">Transcription</keyword>
<evidence type="ECO:0000259" key="5">
    <source>
        <dbReference type="PROSITE" id="PS50931"/>
    </source>
</evidence>
<dbReference type="PROSITE" id="PS50931">
    <property type="entry name" value="HTH_LYSR"/>
    <property type="match status" value="1"/>
</dbReference>
<dbReference type="Gene3D" id="1.10.10.10">
    <property type="entry name" value="Winged helix-like DNA-binding domain superfamily/Winged helix DNA-binding domain"/>
    <property type="match status" value="1"/>
</dbReference>
<dbReference type="InterPro" id="IPR036390">
    <property type="entry name" value="WH_DNA-bd_sf"/>
</dbReference>
<keyword evidence="7" id="KW-1185">Reference proteome</keyword>
<evidence type="ECO:0000256" key="3">
    <source>
        <dbReference type="ARBA" id="ARBA00023125"/>
    </source>
</evidence>
<dbReference type="Proteomes" id="UP000285648">
    <property type="component" value="Unassembled WGS sequence"/>
</dbReference>
<dbReference type="SUPFAM" id="SSF46785">
    <property type="entry name" value="Winged helix' DNA-binding domain"/>
    <property type="match status" value="1"/>
</dbReference>
<dbReference type="PANTHER" id="PTHR30537">
    <property type="entry name" value="HTH-TYPE TRANSCRIPTIONAL REGULATOR"/>
    <property type="match status" value="1"/>
</dbReference>
<dbReference type="PANTHER" id="PTHR30537:SF5">
    <property type="entry name" value="HTH-TYPE TRANSCRIPTIONAL ACTIVATOR TTDR-RELATED"/>
    <property type="match status" value="1"/>
</dbReference>
<comment type="similarity">
    <text evidence="1">Belongs to the LysR transcriptional regulatory family.</text>
</comment>
<evidence type="ECO:0000313" key="7">
    <source>
        <dbReference type="Proteomes" id="UP000285648"/>
    </source>
</evidence>
<keyword evidence="2" id="KW-0805">Transcription regulation</keyword>
<sequence length="292" mass="32449">METPLDYGLIAIFIAVADEGSFSRAAARLRISNGTVSRAIVKLEKSVGAELIHRTTHSMALSTAGIALYERTAHYLKALDEAMTTLPERAEIPSGLLRITAPRDFGAIVLPQLLLQFARRYPAITFDLRITRSYPDLVGEGIDVAIHPMTVPLKDSMLKVRHLGTPKGEFYAAPSYLARRGKPRVIGDDGHDWVFHSAIVALWQLQKLPTRYLVDDFFLARNLLRDGAGVGPLLTFIAEPYVREGLLEPIPIPPPSESRGTYVLLYPSSGQVPKKVSVFCEFIINWVQRYPL</sequence>
<evidence type="ECO:0000256" key="1">
    <source>
        <dbReference type="ARBA" id="ARBA00009437"/>
    </source>
</evidence>
<evidence type="ECO:0000256" key="2">
    <source>
        <dbReference type="ARBA" id="ARBA00023015"/>
    </source>
</evidence>
<feature type="domain" description="HTH lysR-type" evidence="5">
    <location>
        <begin position="5"/>
        <end position="62"/>
    </location>
</feature>
<name>A0A421DME0_9GAMM</name>
<reference evidence="6 7" key="1">
    <citation type="submission" date="2016-09" db="EMBL/GenBank/DDBJ databases">
        <authorList>
            <person name="Doonan J."/>
            <person name="Pachebat J.A."/>
            <person name="Golyshin P.N."/>
            <person name="Denman S."/>
            <person name="Mcdonald J.E."/>
        </authorList>
    </citation>
    <scope>NUCLEOTIDE SEQUENCE [LARGE SCALE GENOMIC DNA]</scope>
    <source>
        <strain evidence="6 7">NCPPB 3934</strain>
    </source>
</reference>
<dbReference type="InterPro" id="IPR058163">
    <property type="entry name" value="LysR-type_TF_proteobact-type"/>
</dbReference>
<gene>
    <name evidence="6" type="ORF">BIY29_12745</name>
</gene>
<dbReference type="GO" id="GO:0003700">
    <property type="term" value="F:DNA-binding transcription factor activity"/>
    <property type="evidence" value="ECO:0007669"/>
    <property type="project" value="InterPro"/>
</dbReference>
<dbReference type="InterPro" id="IPR005119">
    <property type="entry name" value="LysR_subst-bd"/>
</dbReference>